<evidence type="ECO:0000313" key="1">
    <source>
        <dbReference type="EMBL" id="MFC3913366.1"/>
    </source>
</evidence>
<name>A0ABV8CME5_9GAMM</name>
<dbReference type="RefSeq" id="WP_377151661.1">
    <property type="nucleotide sequence ID" value="NZ_JBHSAF010000007.1"/>
</dbReference>
<organism evidence="1 2">
    <name type="scientific">Pseudaeromonas sharmana</name>
    <dbReference type="NCBI Taxonomy" id="328412"/>
    <lineage>
        <taxon>Bacteria</taxon>
        <taxon>Pseudomonadati</taxon>
        <taxon>Pseudomonadota</taxon>
        <taxon>Gammaproteobacteria</taxon>
        <taxon>Aeromonadales</taxon>
        <taxon>Aeromonadaceae</taxon>
        <taxon>Pseudaeromonas</taxon>
    </lineage>
</organism>
<keyword evidence="2" id="KW-1185">Reference proteome</keyword>
<reference evidence="2" key="1">
    <citation type="journal article" date="2019" name="Int. J. Syst. Evol. Microbiol.">
        <title>The Global Catalogue of Microorganisms (GCM) 10K type strain sequencing project: providing services to taxonomists for standard genome sequencing and annotation.</title>
        <authorList>
            <consortium name="The Broad Institute Genomics Platform"/>
            <consortium name="The Broad Institute Genome Sequencing Center for Infectious Disease"/>
            <person name="Wu L."/>
            <person name="Ma J."/>
        </authorList>
    </citation>
    <scope>NUCLEOTIDE SEQUENCE [LARGE SCALE GENOMIC DNA]</scope>
    <source>
        <strain evidence="2">CCUG 54939</strain>
    </source>
</reference>
<evidence type="ECO:0000313" key="2">
    <source>
        <dbReference type="Proteomes" id="UP001595692"/>
    </source>
</evidence>
<proteinExistence type="predicted"/>
<gene>
    <name evidence="1" type="ORF">ACFOSS_07815</name>
</gene>
<protein>
    <submittedName>
        <fullName evidence="1">Uncharacterized protein</fullName>
    </submittedName>
</protein>
<comment type="caution">
    <text evidence="1">The sequence shown here is derived from an EMBL/GenBank/DDBJ whole genome shotgun (WGS) entry which is preliminary data.</text>
</comment>
<dbReference type="Proteomes" id="UP001595692">
    <property type="component" value="Unassembled WGS sequence"/>
</dbReference>
<accession>A0ABV8CME5</accession>
<sequence>MAVWMETIHQNEDNPALLYQIAPVETAEQPPLAKRAAHGVIRQRADDANWPSSGSGQELDDYFLWHPDQYLEHPESGAPTGHQWH</sequence>
<dbReference type="EMBL" id="JBHSAF010000007">
    <property type="protein sequence ID" value="MFC3913366.1"/>
    <property type="molecule type" value="Genomic_DNA"/>
</dbReference>